<dbReference type="SUPFAM" id="SSF55136">
    <property type="entry name" value="Probable bacterial effector-binding domain"/>
    <property type="match status" value="1"/>
</dbReference>
<keyword evidence="3" id="KW-0732">Signal</keyword>
<sequence length="362" mass="42090">MSPRVLLLIFPLLATGVCSRRRNPEACVEPPETLSFKVLCKTAHYEIRNYTASVWAKTGLMYYRWPGWKQGYQRLAQYFAGNNAKGVVMNLTSPVLTSVSEDAAWTRDLYFLLPEDFQDSPPTPNDSQVVLVDAPEPYQFVKQFQGSPRKAREQASILGKSLTLNRVDFDPMRYYVASYQWNPQCRYRADLSHVDLDFLEEFFSIDAPRKHGWFGGEERGSRLRSRDSERLDDGQYREERSRRQFGQGWWQQHRRGWGNHGNHDGRHDGEEHGDRGHGRRYDRGQGRYDNQGHGNEDNQGRGYQDNQGRGNQDNQGRGHGFHWRDEDRRRGHNPHGCGSVQCQRNEVWHSSRKAPTCFLQPE</sequence>
<evidence type="ECO:0000256" key="1">
    <source>
        <dbReference type="ARBA" id="ARBA00009817"/>
    </source>
</evidence>
<feature type="compositionally biased region" description="Basic and acidic residues" evidence="2">
    <location>
        <begin position="216"/>
        <end position="242"/>
    </location>
</feature>
<dbReference type="EMBL" id="JW872371">
    <property type="protein sequence ID" value="AFP04889.1"/>
    <property type="molecule type" value="mRNA"/>
</dbReference>
<protein>
    <submittedName>
        <fullName evidence="4">Heme-binding protein 2-like protein</fullName>
    </submittedName>
</protein>
<dbReference type="InterPro" id="IPR006917">
    <property type="entry name" value="SOUL_heme-bd"/>
</dbReference>
<accession>V9L1W3</accession>
<dbReference type="Pfam" id="PF04832">
    <property type="entry name" value="SOUL"/>
    <property type="match status" value="1"/>
</dbReference>
<dbReference type="InterPro" id="IPR011256">
    <property type="entry name" value="Reg_factor_effector_dom_sf"/>
</dbReference>
<reference evidence="4" key="1">
    <citation type="journal article" date="2014" name="Nature">
        <title>Elephant shark genome provides unique insights into gnathostome evolution.</title>
        <authorList>
            <consortium name="International Elephant Shark Genome Sequencing Consortium"/>
            <person name="Venkatesh B."/>
            <person name="Lee A.P."/>
            <person name="Ravi V."/>
            <person name="Maurya A.K."/>
            <person name="Lian M.M."/>
            <person name="Swann J.B."/>
            <person name="Ohta Y."/>
            <person name="Flajnik M.F."/>
            <person name="Sutoh Y."/>
            <person name="Kasahara M."/>
            <person name="Hoon S."/>
            <person name="Gangu V."/>
            <person name="Roy S.W."/>
            <person name="Irimia M."/>
            <person name="Korzh V."/>
            <person name="Kondrychyn I."/>
            <person name="Lim Z.W."/>
            <person name="Tay B.H."/>
            <person name="Tohari S."/>
            <person name="Kong K.W."/>
            <person name="Ho S."/>
            <person name="Lorente-Galdos B."/>
            <person name="Quilez J."/>
            <person name="Marques-Bonet T."/>
            <person name="Raney B.J."/>
            <person name="Ingham P.W."/>
            <person name="Tay A."/>
            <person name="Hillier L.W."/>
            <person name="Minx P."/>
            <person name="Boehm T."/>
            <person name="Wilson R.K."/>
            <person name="Brenner S."/>
            <person name="Warren W.C."/>
        </authorList>
    </citation>
    <scope>NUCLEOTIDE SEQUENCE</scope>
    <source>
        <tissue evidence="4">Gills</tissue>
    </source>
</reference>
<dbReference type="AlphaFoldDB" id="V9L1W3"/>
<dbReference type="PANTHER" id="PTHR11220">
    <property type="entry name" value="HEME-BINDING PROTEIN-RELATED"/>
    <property type="match status" value="1"/>
</dbReference>
<evidence type="ECO:0000256" key="3">
    <source>
        <dbReference type="SAM" id="SignalP"/>
    </source>
</evidence>
<dbReference type="Gene3D" id="3.20.80.10">
    <property type="entry name" value="Regulatory factor, effector binding domain"/>
    <property type="match status" value="1"/>
</dbReference>
<proteinExistence type="evidence at transcript level"/>
<feature type="compositionally biased region" description="Low complexity" evidence="2">
    <location>
        <begin position="300"/>
        <end position="315"/>
    </location>
</feature>
<feature type="chain" id="PRO_5004778730" evidence="3">
    <location>
        <begin position="20"/>
        <end position="362"/>
    </location>
</feature>
<comment type="similarity">
    <text evidence="1">Belongs to the HEBP family.</text>
</comment>
<name>V9L1W3_CALMI</name>
<dbReference type="PANTHER" id="PTHR11220:SF1">
    <property type="entry name" value="HEME-BINDING PROTEIN 2"/>
    <property type="match status" value="1"/>
</dbReference>
<organism evidence="4">
    <name type="scientific">Callorhinchus milii</name>
    <name type="common">Ghost shark</name>
    <dbReference type="NCBI Taxonomy" id="7868"/>
    <lineage>
        <taxon>Eukaryota</taxon>
        <taxon>Metazoa</taxon>
        <taxon>Chordata</taxon>
        <taxon>Craniata</taxon>
        <taxon>Vertebrata</taxon>
        <taxon>Chondrichthyes</taxon>
        <taxon>Holocephali</taxon>
        <taxon>Chimaeriformes</taxon>
        <taxon>Callorhinchidae</taxon>
        <taxon>Callorhinchus</taxon>
    </lineage>
</organism>
<feature type="region of interest" description="Disordered" evidence="2">
    <location>
        <begin position="214"/>
        <end position="339"/>
    </location>
</feature>
<evidence type="ECO:0000313" key="4">
    <source>
        <dbReference type="EMBL" id="AFP04889.1"/>
    </source>
</evidence>
<evidence type="ECO:0000256" key="2">
    <source>
        <dbReference type="SAM" id="MobiDB-lite"/>
    </source>
</evidence>
<feature type="compositionally biased region" description="Basic and acidic residues" evidence="2">
    <location>
        <begin position="261"/>
        <end position="286"/>
    </location>
</feature>
<feature type="signal peptide" evidence="3">
    <location>
        <begin position="1"/>
        <end position="19"/>
    </location>
</feature>